<name>A0A9P8PHW4_9ASCO</name>
<evidence type="ECO:0000313" key="2">
    <source>
        <dbReference type="Proteomes" id="UP000769157"/>
    </source>
</evidence>
<evidence type="ECO:0000313" key="1">
    <source>
        <dbReference type="EMBL" id="KAH3671940.1"/>
    </source>
</evidence>
<dbReference type="Proteomes" id="UP000769157">
    <property type="component" value="Unassembled WGS sequence"/>
</dbReference>
<dbReference type="EMBL" id="JAEUBE010000042">
    <property type="protein sequence ID" value="KAH3671940.1"/>
    <property type="molecule type" value="Genomic_DNA"/>
</dbReference>
<gene>
    <name evidence="1" type="ORF">OGAPHI_000126</name>
</gene>
<accession>A0A9P8PHW4</accession>
<comment type="caution">
    <text evidence="1">The sequence shown here is derived from an EMBL/GenBank/DDBJ whole genome shotgun (WGS) entry which is preliminary data.</text>
</comment>
<keyword evidence="2" id="KW-1185">Reference proteome</keyword>
<dbReference type="AlphaFoldDB" id="A0A9P8PHW4"/>
<sequence length="143" mass="15642">MLLIWAGLGLVHQKLPFGVLERRRILFGVQTFQSDVLWEVTSVMSSINNDSADVGLEPELDNCPVNMARRPRTFGFPTVRHVVAAAWKQQVVGRSKVLVGEANTNTSVQSACGVQHGGDVLRNDRVHGTVQSEPGNSSVRIHS</sequence>
<dbReference type="RefSeq" id="XP_046065055.1">
    <property type="nucleotide sequence ID" value="XM_046202021.1"/>
</dbReference>
<reference evidence="1" key="2">
    <citation type="submission" date="2021-01" db="EMBL/GenBank/DDBJ databases">
        <authorList>
            <person name="Schikora-Tamarit M.A."/>
        </authorList>
    </citation>
    <scope>NUCLEOTIDE SEQUENCE</scope>
    <source>
        <strain evidence="1">CBS6075</strain>
    </source>
</reference>
<reference evidence="1" key="1">
    <citation type="journal article" date="2021" name="Open Biol.">
        <title>Shared evolutionary footprints suggest mitochondrial oxidative damage underlies multiple complex I losses in fungi.</title>
        <authorList>
            <person name="Schikora-Tamarit M.A."/>
            <person name="Marcet-Houben M."/>
            <person name="Nosek J."/>
            <person name="Gabaldon T."/>
        </authorList>
    </citation>
    <scope>NUCLEOTIDE SEQUENCE</scope>
    <source>
        <strain evidence="1">CBS6075</strain>
    </source>
</reference>
<organism evidence="1 2">
    <name type="scientific">Ogataea philodendri</name>
    <dbReference type="NCBI Taxonomy" id="1378263"/>
    <lineage>
        <taxon>Eukaryota</taxon>
        <taxon>Fungi</taxon>
        <taxon>Dikarya</taxon>
        <taxon>Ascomycota</taxon>
        <taxon>Saccharomycotina</taxon>
        <taxon>Pichiomycetes</taxon>
        <taxon>Pichiales</taxon>
        <taxon>Pichiaceae</taxon>
        <taxon>Ogataea</taxon>
    </lineage>
</organism>
<dbReference type="GeneID" id="70232094"/>
<protein>
    <submittedName>
        <fullName evidence="1">Uncharacterized protein</fullName>
    </submittedName>
</protein>
<proteinExistence type="predicted"/>